<feature type="compositionally biased region" description="Polar residues" evidence="1">
    <location>
        <begin position="605"/>
        <end position="619"/>
    </location>
</feature>
<reference evidence="4" key="1">
    <citation type="submission" date="2011-08" db="EMBL/GenBank/DDBJ databases">
        <authorList>
            <person name="Rombauts S."/>
        </authorList>
    </citation>
    <scope>NUCLEOTIDE SEQUENCE</scope>
    <source>
        <strain evidence="4">London</strain>
    </source>
</reference>
<feature type="compositionally biased region" description="Polar residues" evidence="1">
    <location>
        <begin position="312"/>
        <end position="321"/>
    </location>
</feature>
<evidence type="ECO:0000256" key="2">
    <source>
        <dbReference type="SAM" id="SignalP"/>
    </source>
</evidence>
<feature type="compositionally biased region" description="Polar residues" evidence="1">
    <location>
        <begin position="478"/>
        <end position="495"/>
    </location>
</feature>
<dbReference type="AlphaFoldDB" id="T1KBK8"/>
<feature type="compositionally biased region" description="Polar residues" evidence="1">
    <location>
        <begin position="584"/>
        <end position="597"/>
    </location>
</feature>
<evidence type="ECO:0000256" key="1">
    <source>
        <dbReference type="SAM" id="MobiDB-lite"/>
    </source>
</evidence>
<proteinExistence type="predicted"/>
<keyword evidence="4" id="KW-1185">Reference proteome</keyword>
<evidence type="ECO:0000313" key="3">
    <source>
        <dbReference type="EnsemblMetazoa" id="tetur08g04440.1"/>
    </source>
</evidence>
<feature type="signal peptide" evidence="2">
    <location>
        <begin position="1"/>
        <end position="19"/>
    </location>
</feature>
<feature type="compositionally biased region" description="Low complexity" evidence="1">
    <location>
        <begin position="375"/>
        <end position="384"/>
    </location>
</feature>
<dbReference type="EMBL" id="CAEY01001951">
    <property type="status" value="NOT_ANNOTATED_CDS"/>
    <property type="molecule type" value="Genomic_DNA"/>
</dbReference>
<feature type="region of interest" description="Disordered" evidence="1">
    <location>
        <begin position="99"/>
        <end position="118"/>
    </location>
</feature>
<dbReference type="KEGG" id="tut:107362781"/>
<dbReference type="EnsemblMetazoa" id="tetur08g04440.1">
    <property type="protein sequence ID" value="tetur08g04440.1"/>
    <property type="gene ID" value="tetur08g04440"/>
</dbReference>
<dbReference type="Proteomes" id="UP000015104">
    <property type="component" value="Unassembled WGS sequence"/>
</dbReference>
<evidence type="ECO:0000313" key="4">
    <source>
        <dbReference type="Proteomes" id="UP000015104"/>
    </source>
</evidence>
<feature type="compositionally biased region" description="Polar residues" evidence="1">
    <location>
        <begin position="207"/>
        <end position="222"/>
    </location>
</feature>
<feature type="compositionally biased region" description="Low complexity" evidence="1">
    <location>
        <begin position="353"/>
        <end position="367"/>
    </location>
</feature>
<organism evidence="3 4">
    <name type="scientific">Tetranychus urticae</name>
    <name type="common">Two-spotted spider mite</name>
    <dbReference type="NCBI Taxonomy" id="32264"/>
    <lineage>
        <taxon>Eukaryota</taxon>
        <taxon>Metazoa</taxon>
        <taxon>Ecdysozoa</taxon>
        <taxon>Arthropoda</taxon>
        <taxon>Chelicerata</taxon>
        <taxon>Arachnida</taxon>
        <taxon>Acari</taxon>
        <taxon>Acariformes</taxon>
        <taxon>Trombidiformes</taxon>
        <taxon>Prostigmata</taxon>
        <taxon>Eleutherengona</taxon>
        <taxon>Raphignathae</taxon>
        <taxon>Tetranychoidea</taxon>
        <taxon>Tetranychidae</taxon>
        <taxon>Tetranychus</taxon>
    </lineage>
</organism>
<reference evidence="3" key="2">
    <citation type="submission" date="2015-06" db="UniProtKB">
        <authorList>
            <consortium name="EnsemblMetazoa"/>
        </authorList>
    </citation>
    <scope>IDENTIFICATION</scope>
</reference>
<feature type="chain" id="PRO_5004580489" evidence="2">
    <location>
        <begin position="20"/>
        <end position="821"/>
    </location>
</feature>
<dbReference type="STRING" id="32264.T1KBK8"/>
<feature type="compositionally biased region" description="Polar residues" evidence="1">
    <location>
        <begin position="291"/>
        <end position="303"/>
    </location>
</feature>
<feature type="compositionally biased region" description="Polar residues" evidence="1">
    <location>
        <begin position="243"/>
        <end position="254"/>
    </location>
</feature>
<feature type="compositionally biased region" description="Low complexity" evidence="1">
    <location>
        <begin position="275"/>
        <end position="285"/>
    </location>
</feature>
<dbReference type="OrthoDB" id="6536730at2759"/>
<feature type="compositionally biased region" description="Acidic residues" evidence="1">
    <location>
        <begin position="171"/>
        <end position="181"/>
    </location>
</feature>
<feature type="compositionally biased region" description="Polar residues" evidence="1">
    <location>
        <begin position="452"/>
        <end position="470"/>
    </location>
</feature>
<accession>T1KBK8</accession>
<protein>
    <submittedName>
        <fullName evidence="3">Uncharacterized protein</fullName>
    </submittedName>
</protein>
<dbReference type="HOGENOM" id="CLU_344645_0_0_1"/>
<gene>
    <name evidence="3" type="primary">107362781</name>
</gene>
<feature type="compositionally biased region" description="Low complexity" evidence="1">
    <location>
        <begin position="496"/>
        <end position="583"/>
    </location>
</feature>
<dbReference type="OMA" id="ITTNDMT"/>
<feature type="region of interest" description="Disordered" evidence="1">
    <location>
        <begin position="168"/>
        <end position="657"/>
    </location>
</feature>
<feature type="compositionally biased region" description="Polar residues" evidence="1">
    <location>
        <begin position="328"/>
        <end position="339"/>
    </location>
</feature>
<name>T1KBK8_TETUR</name>
<sequence>MRLIHGLAALFWMINSGLMLHYDSKSEASKSDWNQSTIDTQSENGSQIELINVYNDSDWIAIESTEQQCGCQFHPMSSGDLIATTLLPDFNEYVTTELPIAENESGENDDLKSSSSTTNEKAKLISKIVISDGKDKNNGISIGGDFPQGTTIENDKDVEFVPSTVVHVTVDPDDSSGESEDGVSISVGKDESSTKPNMPTDDGSVSLPATTEAGSVDVTKSVNSEKPEETSTNAAMGGEDALQTDSSNPGSTMIPSVDPNESIVTEDDLKTNVPESGSSESSTTSKPEINVSGSNNGESTTIYPQVEPSTIVIISSDFNESTKGEGVTDSTVAETTSSPVDKETSSEPVTTITEAQGEGGYETTATEGSKEITATTEGESESTSKIYEAGETTTIKINDVEAGTTESTTKIMEVSEPESGQTTTKDDDSESVTTIVSSTQSVGSSTEGLTEGPSQESTQGSELTTVSTDLTPEKTPDDSGTTTQASDESSPTIPFTSTDISSSLPSESPVDSSTVPPTVPTELSESPNPNSESPSTELTSELATNLVTESSSESISEASSVTSESSSLSPTQSSEGNSNESSEPATTLGITTTSPIPTDSEESTSENADGTTIVPSTIQSSSTEPEASTSSSVSTGVEETTIATSMTTTTSSSPPPIITETTSAINTSESVTVSGVTMTPTTMIPPTRVTPNVTDIPKPSVKPPINQCIQFPSLKTWRYDLLRRVAQTFYLIVKRRLSLPPESPLRRSNIFFRSIRYLRRMNWSLNRTPLWAIYNARTQIIRMIKCEQSFNMFGSKVLVGIWKARLCCFNRLLIQCGTTTN</sequence>
<feature type="compositionally biased region" description="Low complexity" evidence="1">
    <location>
        <begin position="431"/>
        <end position="446"/>
    </location>
</feature>
<keyword evidence="2" id="KW-0732">Signal</keyword>
<feature type="compositionally biased region" description="Low complexity" evidence="1">
    <location>
        <begin position="620"/>
        <end position="657"/>
    </location>
</feature>